<evidence type="ECO:0000313" key="3">
    <source>
        <dbReference type="Proteomes" id="UP000541444"/>
    </source>
</evidence>
<evidence type="ECO:0000256" key="1">
    <source>
        <dbReference type="ARBA" id="ARBA00022574"/>
    </source>
</evidence>
<dbReference type="PANTHER" id="PTHR44411">
    <property type="entry name" value="THO COMPLEX SUBUNIT 6 HOMOLOG"/>
    <property type="match status" value="1"/>
</dbReference>
<sequence length="212" mass="23611">MIMFELKLKIVGYYDHKEGKGDTSRWFCSALSVTDAFFFFDVSNVINHLLIAFARDYLMPVLDLTNPQHKGPWGALSPVPENNAIAVDYQGGSLYVVVGDFCGYCWDVCINKSIAELISELGYLGKPIATDAGESYTWSRRLVVFLNKYTSHKEHLDGICPTEAAVNTVHAILKELVRKAISDTALSQDVEKGGNLTHSIFDRYNDSSQESS</sequence>
<dbReference type="PANTHER" id="PTHR44411:SF1">
    <property type="entry name" value="THO COMPLEX SUBUNIT 6 HOMOLOG"/>
    <property type="match status" value="1"/>
</dbReference>
<evidence type="ECO:0000313" key="2">
    <source>
        <dbReference type="EMBL" id="KAF6174781.1"/>
    </source>
</evidence>
<dbReference type="GO" id="GO:0000347">
    <property type="term" value="C:THO complex"/>
    <property type="evidence" value="ECO:0007669"/>
    <property type="project" value="TreeGrafter"/>
</dbReference>
<dbReference type="GO" id="GO:0006406">
    <property type="term" value="P:mRNA export from nucleus"/>
    <property type="evidence" value="ECO:0007669"/>
    <property type="project" value="TreeGrafter"/>
</dbReference>
<keyword evidence="1" id="KW-0853">WD repeat</keyword>
<accession>A0A7J7P5T3</accession>
<dbReference type="AlphaFoldDB" id="A0A7J7P5T3"/>
<protein>
    <submittedName>
        <fullName evidence="2">Uncharacterized protein</fullName>
    </submittedName>
</protein>
<gene>
    <name evidence="2" type="ORF">GIB67_031305</name>
</gene>
<dbReference type="OrthoDB" id="273067at2759"/>
<dbReference type="InterPro" id="IPR042626">
    <property type="entry name" value="THOC6"/>
</dbReference>
<dbReference type="EMBL" id="JACGCM010000243">
    <property type="protein sequence ID" value="KAF6174781.1"/>
    <property type="molecule type" value="Genomic_DNA"/>
</dbReference>
<dbReference type="GO" id="GO:0000346">
    <property type="term" value="C:transcription export complex"/>
    <property type="evidence" value="ECO:0007669"/>
    <property type="project" value="TreeGrafter"/>
</dbReference>
<organism evidence="2 3">
    <name type="scientific">Kingdonia uniflora</name>
    <dbReference type="NCBI Taxonomy" id="39325"/>
    <lineage>
        <taxon>Eukaryota</taxon>
        <taxon>Viridiplantae</taxon>
        <taxon>Streptophyta</taxon>
        <taxon>Embryophyta</taxon>
        <taxon>Tracheophyta</taxon>
        <taxon>Spermatophyta</taxon>
        <taxon>Magnoliopsida</taxon>
        <taxon>Ranunculales</taxon>
        <taxon>Circaeasteraceae</taxon>
        <taxon>Kingdonia</taxon>
    </lineage>
</organism>
<comment type="caution">
    <text evidence="2">The sequence shown here is derived from an EMBL/GenBank/DDBJ whole genome shotgun (WGS) entry which is preliminary data.</text>
</comment>
<reference evidence="2 3" key="1">
    <citation type="journal article" date="2020" name="IScience">
        <title>Genome Sequencing of the Endangered Kingdonia uniflora (Circaeasteraceae, Ranunculales) Reveals Potential Mechanisms of Evolutionary Specialization.</title>
        <authorList>
            <person name="Sun Y."/>
            <person name="Deng T."/>
            <person name="Zhang A."/>
            <person name="Moore M.J."/>
            <person name="Landis J.B."/>
            <person name="Lin N."/>
            <person name="Zhang H."/>
            <person name="Zhang X."/>
            <person name="Huang J."/>
            <person name="Zhang X."/>
            <person name="Sun H."/>
            <person name="Wang H."/>
        </authorList>
    </citation>
    <scope>NUCLEOTIDE SEQUENCE [LARGE SCALE GENOMIC DNA]</scope>
    <source>
        <strain evidence="2">TB1705</strain>
        <tissue evidence="2">Leaf</tissue>
    </source>
</reference>
<proteinExistence type="predicted"/>
<name>A0A7J7P5T3_9MAGN</name>
<dbReference type="Proteomes" id="UP000541444">
    <property type="component" value="Unassembled WGS sequence"/>
</dbReference>
<keyword evidence="3" id="KW-1185">Reference proteome</keyword>